<dbReference type="InterPro" id="IPR020084">
    <property type="entry name" value="NUDIX_hydrolase_CS"/>
</dbReference>
<dbReference type="KEGG" id="oat:OAN307_c32540"/>
<dbReference type="CDD" id="cd24155">
    <property type="entry name" value="NUDIX_ADPRase"/>
    <property type="match status" value="1"/>
</dbReference>
<dbReference type="GO" id="GO:0046872">
    <property type="term" value="F:metal ion binding"/>
    <property type="evidence" value="ECO:0007669"/>
    <property type="project" value="UniProtKB-KW"/>
</dbReference>
<dbReference type="GO" id="GO:0019144">
    <property type="term" value="F:ADP-sugar diphosphatase activity"/>
    <property type="evidence" value="ECO:0007669"/>
    <property type="project" value="TreeGrafter"/>
</dbReference>
<feature type="domain" description="Nudix hydrolase" evidence="15">
    <location>
        <begin position="217"/>
        <end position="357"/>
    </location>
</feature>
<dbReference type="EC" id="3.6.1.13" evidence="3"/>
<gene>
    <name evidence="16" type="ORF">OAN307_c32540</name>
</gene>
<keyword evidence="17" id="KW-1185">Reference proteome</keyword>
<evidence type="ECO:0000256" key="14">
    <source>
        <dbReference type="PIRSR" id="PIRSR604385-3"/>
    </source>
</evidence>
<keyword evidence="6 16" id="KW-0378">Hydrolase</keyword>
<comment type="cofactor">
    <cofactor evidence="1 13">
        <name>Mg(2+)</name>
        <dbReference type="ChEBI" id="CHEBI:18420"/>
    </cofactor>
</comment>
<evidence type="ECO:0000256" key="3">
    <source>
        <dbReference type="ARBA" id="ARBA00012453"/>
    </source>
</evidence>
<proteinExistence type="inferred from homology"/>
<evidence type="ECO:0000256" key="4">
    <source>
        <dbReference type="ARBA" id="ARBA00013297"/>
    </source>
</evidence>
<evidence type="ECO:0000256" key="13">
    <source>
        <dbReference type="PIRSR" id="PIRSR604385-2"/>
    </source>
</evidence>
<evidence type="ECO:0000256" key="11">
    <source>
        <dbReference type="ARBA" id="ARBA00033056"/>
    </source>
</evidence>
<dbReference type="AlphaFoldDB" id="M9RED0"/>
<dbReference type="Gene3D" id="3.10.490.10">
    <property type="entry name" value="Gamma-glutamyl cyclotransferase-like"/>
    <property type="match status" value="1"/>
</dbReference>
<accession>M9RED0</accession>
<dbReference type="STRING" id="391626.OAN307_c32540"/>
<dbReference type="InterPro" id="IPR000086">
    <property type="entry name" value="NUDIX_hydrolase_dom"/>
</dbReference>
<evidence type="ECO:0000256" key="9">
    <source>
        <dbReference type="ARBA" id="ARBA00030162"/>
    </source>
</evidence>
<dbReference type="InterPro" id="IPR004385">
    <property type="entry name" value="NDP_pyrophosphatase"/>
</dbReference>
<dbReference type="SUPFAM" id="SSF110857">
    <property type="entry name" value="Gamma-glutamyl cyclotransferase-like"/>
    <property type="match status" value="1"/>
</dbReference>
<evidence type="ECO:0000256" key="10">
    <source>
        <dbReference type="ARBA" id="ARBA00030308"/>
    </source>
</evidence>
<evidence type="ECO:0000313" key="16">
    <source>
        <dbReference type="EMBL" id="AGI68771.1"/>
    </source>
</evidence>
<dbReference type="GO" id="GO:0047631">
    <property type="term" value="F:ADP-ribose diphosphatase activity"/>
    <property type="evidence" value="ECO:0007669"/>
    <property type="project" value="UniProtKB-EC"/>
</dbReference>
<keyword evidence="7 13" id="KW-0460">Magnesium</keyword>
<dbReference type="GO" id="GO:0006753">
    <property type="term" value="P:nucleoside phosphate metabolic process"/>
    <property type="evidence" value="ECO:0007669"/>
    <property type="project" value="TreeGrafter"/>
</dbReference>
<organism evidence="16 17">
    <name type="scientific">Octadecabacter antarcticus 307</name>
    <dbReference type="NCBI Taxonomy" id="391626"/>
    <lineage>
        <taxon>Bacteria</taxon>
        <taxon>Pseudomonadati</taxon>
        <taxon>Pseudomonadota</taxon>
        <taxon>Alphaproteobacteria</taxon>
        <taxon>Rhodobacterales</taxon>
        <taxon>Roseobacteraceae</taxon>
        <taxon>Octadecabacter</taxon>
    </lineage>
</organism>
<dbReference type="PANTHER" id="PTHR11839">
    <property type="entry name" value="UDP/ADP-SUGAR PYROPHOSPHATASE"/>
    <property type="match status" value="1"/>
</dbReference>
<dbReference type="GO" id="GO:0005829">
    <property type="term" value="C:cytosol"/>
    <property type="evidence" value="ECO:0007669"/>
    <property type="project" value="TreeGrafter"/>
</dbReference>
<dbReference type="PROSITE" id="PS00893">
    <property type="entry name" value="NUDIX_BOX"/>
    <property type="match status" value="1"/>
</dbReference>
<dbReference type="RefSeq" id="WP_015500750.1">
    <property type="nucleotide sequence ID" value="NC_020911.1"/>
</dbReference>
<protein>
    <recommendedName>
        <fullName evidence="4">ADP-ribose pyrophosphatase</fullName>
        <ecNumber evidence="3">3.6.1.13</ecNumber>
    </recommendedName>
    <alternativeName>
        <fullName evidence="9">ADP-ribose diphosphatase</fullName>
    </alternativeName>
    <alternativeName>
        <fullName evidence="11">ADP-ribose phosphohydrolase</fullName>
    </alternativeName>
    <alternativeName>
        <fullName evidence="10">Adenosine diphosphoribose pyrophosphatase</fullName>
    </alternativeName>
</protein>
<dbReference type="InterPro" id="IPR015797">
    <property type="entry name" value="NUDIX_hydrolase-like_dom_sf"/>
</dbReference>
<dbReference type="Gene3D" id="3.90.79.10">
    <property type="entry name" value="Nucleoside Triphosphate Pyrophosphohydrolase"/>
    <property type="match status" value="1"/>
</dbReference>
<dbReference type="EMBL" id="CP003740">
    <property type="protein sequence ID" value="AGI68771.1"/>
    <property type="molecule type" value="Genomic_DNA"/>
</dbReference>
<feature type="binding site" evidence="13">
    <location>
        <position position="279"/>
    </location>
    <ligand>
        <name>Mg(2+)</name>
        <dbReference type="ChEBI" id="CHEBI:18420"/>
        <label>1</label>
    </ligand>
</feature>
<feature type="short sequence motif" description="Nudix box" evidence="14">
    <location>
        <begin position="260"/>
        <end position="282"/>
    </location>
</feature>
<dbReference type="HOGENOM" id="CLU_040290_0_0_5"/>
<evidence type="ECO:0000256" key="7">
    <source>
        <dbReference type="ARBA" id="ARBA00022842"/>
    </source>
</evidence>
<evidence type="ECO:0000313" key="17">
    <source>
        <dbReference type="Proteomes" id="UP000005307"/>
    </source>
</evidence>
<evidence type="ECO:0000259" key="15">
    <source>
        <dbReference type="PROSITE" id="PS51462"/>
    </source>
</evidence>
<dbReference type="InterPro" id="IPR009288">
    <property type="entry name" value="AIG2-like_dom"/>
</dbReference>
<dbReference type="OrthoDB" id="5292471at2"/>
<dbReference type="NCBIfam" id="TIGR00052">
    <property type="entry name" value="nudix-type nucleoside diphosphatase, YffH/AdpP family"/>
    <property type="match status" value="1"/>
</dbReference>
<dbReference type="CDD" id="cd06661">
    <property type="entry name" value="GGCT_like"/>
    <property type="match status" value="1"/>
</dbReference>
<feature type="binding site" evidence="13">
    <location>
        <position position="259"/>
    </location>
    <ligand>
        <name>Mg(2+)</name>
        <dbReference type="ChEBI" id="CHEBI:18420"/>
        <label>1</label>
    </ligand>
</feature>
<dbReference type="Proteomes" id="UP000005307">
    <property type="component" value="Chromosome"/>
</dbReference>
<dbReference type="PANTHER" id="PTHR11839:SF5">
    <property type="entry name" value="ADP-RIBOSE PYROPHOSPHATASE"/>
    <property type="match status" value="1"/>
</dbReference>
<comment type="function">
    <text evidence="8">Acts on ADP-mannose and ADP-glucose as well as ADP-ribose. Prevents glycogen biosynthesis. The reaction catalyzed by this enzyme is a limiting step of the gluconeogenic process.</text>
</comment>
<evidence type="ECO:0000256" key="2">
    <source>
        <dbReference type="ARBA" id="ARBA00007482"/>
    </source>
</evidence>
<keyword evidence="5 13" id="KW-0479">Metal-binding</keyword>
<dbReference type="PROSITE" id="PS51462">
    <property type="entry name" value="NUDIX"/>
    <property type="match status" value="1"/>
</dbReference>
<dbReference type="eggNOG" id="COG0494">
    <property type="taxonomic scope" value="Bacteria"/>
</dbReference>
<dbReference type="InterPro" id="IPR013024">
    <property type="entry name" value="GGCT-like"/>
</dbReference>
<dbReference type="Pfam" id="PF06094">
    <property type="entry name" value="GGACT"/>
    <property type="match status" value="1"/>
</dbReference>
<comment type="similarity">
    <text evidence="2">Belongs to the Nudix hydrolase family. NudF subfamily.</text>
</comment>
<name>M9RED0_9RHOB</name>
<dbReference type="SUPFAM" id="SSF55811">
    <property type="entry name" value="Nudix"/>
    <property type="match status" value="1"/>
</dbReference>
<comment type="catalytic activity">
    <reaction evidence="12">
        <text>ADP-D-ribose + H2O = D-ribose 5-phosphate + AMP + 2 H(+)</text>
        <dbReference type="Rhea" id="RHEA:10412"/>
        <dbReference type="ChEBI" id="CHEBI:15377"/>
        <dbReference type="ChEBI" id="CHEBI:15378"/>
        <dbReference type="ChEBI" id="CHEBI:57967"/>
        <dbReference type="ChEBI" id="CHEBI:78346"/>
        <dbReference type="ChEBI" id="CHEBI:456215"/>
        <dbReference type="EC" id="3.6.1.13"/>
    </reaction>
</comment>
<evidence type="ECO:0000256" key="8">
    <source>
        <dbReference type="ARBA" id="ARBA00025164"/>
    </source>
</evidence>
<sequence>MDVFIFGTLLHMPLLAVVSGDPDIARRISWAVRPEYRVSRVEGHIFPIMHGDPKGVAEGVVVEGLDDAEIARLDYYEKAFDYARIEFVVLDQNQQPRDVTAYVPPDGRWKPAEPWDREGWIATFGDVTTMAAVEAMAAMDSLPAAQMGQLYPNMLARAASRQRAARSTGNGRMGPSDVRVIEARKRYAGFFNVEELDLTFRRYDGSMSDPVNRAVFIGVDCAMVLPYDPVRDRVMLVEQFRTGAYLRGDPNPWTVEPIAGRIDPGEGPEDAARREALEEAGITITDLKCVSAAYPSPGSTTEHFFIYVGMADLPDGSAGVGGKLSEAEDIRSQIMDWADFDKALNAGEFRLLPLLVAGHWLARNRDVLRATA</sequence>
<dbReference type="GO" id="GO:0019693">
    <property type="term" value="P:ribose phosphate metabolic process"/>
    <property type="evidence" value="ECO:0007669"/>
    <property type="project" value="TreeGrafter"/>
</dbReference>
<dbReference type="InterPro" id="IPR036568">
    <property type="entry name" value="GGCT-like_sf"/>
</dbReference>
<feature type="binding site" evidence="13">
    <location>
        <position position="275"/>
    </location>
    <ligand>
        <name>Mg(2+)</name>
        <dbReference type="ChEBI" id="CHEBI:18420"/>
        <label>1</label>
    </ligand>
</feature>
<evidence type="ECO:0000256" key="1">
    <source>
        <dbReference type="ARBA" id="ARBA00001946"/>
    </source>
</evidence>
<reference evidence="16 17" key="1">
    <citation type="journal article" date="2013" name="PLoS ONE">
        <title>Poles Apart: Arctic and Antarctic Octadecabacter strains Share High Genome Plasticity and a New Type of Xanthorhodopsin.</title>
        <authorList>
            <person name="Vollmers J."/>
            <person name="Voget S."/>
            <person name="Dietrich S."/>
            <person name="Gollnow K."/>
            <person name="Smits M."/>
            <person name="Meyer K."/>
            <person name="Brinkhoff T."/>
            <person name="Simon M."/>
            <person name="Daniel R."/>
        </authorList>
    </citation>
    <scope>NUCLEOTIDE SEQUENCE [LARGE SCALE GENOMIC DNA]</scope>
    <source>
        <strain evidence="16 17">307</strain>
    </source>
</reference>
<dbReference type="Pfam" id="PF00293">
    <property type="entry name" value="NUDIX"/>
    <property type="match status" value="1"/>
</dbReference>
<evidence type="ECO:0000256" key="6">
    <source>
        <dbReference type="ARBA" id="ARBA00022801"/>
    </source>
</evidence>
<feature type="binding site" evidence="13">
    <location>
        <position position="328"/>
    </location>
    <ligand>
        <name>Mg(2+)</name>
        <dbReference type="ChEBI" id="CHEBI:18420"/>
        <label>1</label>
    </ligand>
</feature>
<evidence type="ECO:0000256" key="5">
    <source>
        <dbReference type="ARBA" id="ARBA00022723"/>
    </source>
</evidence>
<evidence type="ECO:0000256" key="12">
    <source>
        <dbReference type="ARBA" id="ARBA00049546"/>
    </source>
</evidence>